<proteinExistence type="predicted"/>
<name>A0AA90UXT4_9BACT</name>
<accession>A0AA90UXT4</accession>
<reference evidence="3" key="1">
    <citation type="submission" date="2019-09" db="EMBL/GenBank/DDBJ databases">
        <title>Distinct polysaccharide growth profiles of human intestinal Prevotella copri isolates.</title>
        <authorList>
            <person name="Fehlner-Peach H."/>
            <person name="Magnabosco C."/>
            <person name="Raghavan V."/>
            <person name="Scher J.U."/>
            <person name="Tett A."/>
            <person name="Cox L.M."/>
            <person name="Gottsegen C."/>
            <person name="Watters A."/>
            <person name="Wiltshire- Gordon J.D."/>
            <person name="Segata N."/>
            <person name="Bonneau R."/>
            <person name="Littman D.R."/>
        </authorList>
    </citation>
    <scope>NUCLEOTIDE SEQUENCE [LARGE SCALE GENOMIC DNA]</scope>
    <source>
        <strain evidence="3">iAA108</strain>
    </source>
</reference>
<dbReference type="Proteomes" id="UP000421408">
    <property type="component" value="Unassembled WGS sequence"/>
</dbReference>
<gene>
    <name evidence="2" type="ORF">F7D74_09335</name>
</gene>
<feature type="chain" id="PRO_5041665133" evidence="1">
    <location>
        <begin position="20"/>
        <end position="118"/>
    </location>
</feature>
<evidence type="ECO:0000256" key="1">
    <source>
        <dbReference type="SAM" id="SignalP"/>
    </source>
</evidence>
<evidence type="ECO:0000313" key="2">
    <source>
        <dbReference type="EMBL" id="MQN84173.1"/>
    </source>
</evidence>
<sequence length="118" mass="12787">MKKAYLLLLAGMLSTAVFADSKQTVKIDGQLIEKTVSEITFDGDNVVLQYADNTSDQADMSLVTLSFTYQTTGISQVEGIKQALQGKVYNLQGQYVGSSLQGLSKGVYIINGKKVIIK</sequence>
<evidence type="ECO:0000313" key="3">
    <source>
        <dbReference type="Proteomes" id="UP000421408"/>
    </source>
</evidence>
<dbReference type="AlphaFoldDB" id="A0AA90UXT4"/>
<dbReference type="RefSeq" id="WP_153119020.1">
    <property type="nucleotide sequence ID" value="NZ_VZCC01000062.1"/>
</dbReference>
<comment type="caution">
    <text evidence="2">The sequence shown here is derived from an EMBL/GenBank/DDBJ whole genome shotgun (WGS) entry which is preliminary data.</text>
</comment>
<organism evidence="2 3">
    <name type="scientific">Segatella copri</name>
    <dbReference type="NCBI Taxonomy" id="165179"/>
    <lineage>
        <taxon>Bacteria</taxon>
        <taxon>Pseudomonadati</taxon>
        <taxon>Bacteroidota</taxon>
        <taxon>Bacteroidia</taxon>
        <taxon>Bacteroidales</taxon>
        <taxon>Prevotellaceae</taxon>
        <taxon>Segatella</taxon>
    </lineage>
</organism>
<protein>
    <submittedName>
        <fullName evidence="2">Subtilase</fullName>
    </submittedName>
</protein>
<dbReference type="EMBL" id="VZCC01000062">
    <property type="protein sequence ID" value="MQN84173.1"/>
    <property type="molecule type" value="Genomic_DNA"/>
</dbReference>
<feature type="signal peptide" evidence="1">
    <location>
        <begin position="1"/>
        <end position="19"/>
    </location>
</feature>
<keyword evidence="1" id="KW-0732">Signal</keyword>